<feature type="region of interest" description="Disordered" evidence="1">
    <location>
        <begin position="97"/>
        <end position="183"/>
    </location>
</feature>
<feature type="compositionally biased region" description="Polar residues" evidence="1">
    <location>
        <begin position="119"/>
        <end position="142"/>
    </location>
</feature>
<sequence>MFKCSLFSVVLLTVFIVQLYAEEPETDSDDSLATIRSSPFFHREPRWRGFAFRSFEHMDSSVFRDYKYGFPPGIYGSSVIPLTIWYHLWGPHTVEGNSPEVNGQDQPSKLDEGGDYQESGRSQSSIDEENNSGQRNESRGPSQNEQQQDGQSVQVEQEQDEEAAQGEQNEEELAEQTEESAADETKFFMSDQEAAKEDPLIHREMRWRPFAFRWFDHMDNPIFREYKYGFPPGIYGSSLIPISIWYQLWGMKTVDAMFLQPKNLVLLTIDYVKMIISCSETENPRCSWHYFLALLHPLGYHKKLLKFLVPSVDTLHGYEYYPVPVVHGACYPFTSIDQISLIYIYHICHYYQSDNSGNLELHQLCPNPCLKHPCELIDRAVDGSCVSYGFHKNDFRCTCEEGFEWEDSTLLCSVVDTCNKICNQTTTSSCLVNRTSGKYPTFTDAFVFLFDSLRKDSNGLSKVRRLVGIIHLIC</sequence>
<comment type="caution">
    <text evidence="3">The sequence shown here is derived from an EMBL/GenBank/DDBJ whole genome shotgun (WGS) entry which is preliminary data.</text>
</comment>
<evidence type="ECO:0000256" key="1">
    <source>
        <dbReference type="SAM" id="MobiDB-lite"/>
    </source>
</evidence>
<dbReference type="EMBL" id="LUCM01009239">
    <property type="protein sequence ID" value="KAA0187284.1"/>
    <property type="molecule type" value="Genomic_DNA"/>
</dbReference>
<feature type="compositionally biased region" description="Polar residues" evidence="1">
    <location>
        <begin position="97"/>
        <end position="107"/>
    </location>
</feature>
<feature type="compositionally biased region" description="Low complexity" evidence="1">
    <location>
        <begin position="143"/>
        <end position="156"/>
    </location>
</feature>
<organism evidence="3 4">
    <name type="scientific">Fasciolopsis buskii</name>
    <dbReference type="NCBI Taxonomy" id="27845"/>
    <lineage>
        <taxon>Eukaryota</taxon>
        <taxon>Metazoa</taxon>
        <taxon>Spiralia</taxon>
        <taxon>Lophotrochozoa</taxon>
        <taxon>Platyhelminthes</taxon>
        <taxon>Trematoda</taxon>
        <taxon>Digenea</taxon>
        <taxon>Plagiorchiida</taxon>
        <taxon>Echinostomata</taxon>
        <taxon>Echinostomatoidea</taxon>
        <taxon>Fasciolidae</taxon>
        <taxon>Fasciolopsis</taxon>
    </lineage>
</organism>
<name>A0A8E0VI71_9TREM</name>
<feature type="chain" id="PRO_5034241610" evidence="2">
    <location>
        <begin position="22"/>
        <end position="474"/>
    </location>
</feature>
<evidence type="ECO:0000313" key="3">
    <source>
        <dbReference type="EMBL" id="KAA0187284.1"/>
    </source>
</evidence>
<reference evidence="3" key="1">
    <citation type="submission" date="2019-05" db="EMBL/GenBank/DDBJ databases">
        <title>Annotation for the trematode Fasciolopsis buski.</title>
        <authorList>
            <person name="Choi Y.-J."/>
        </authorList>
    </citation>
    <scope>NUCLEOTIDE SEQUENCE</scope>
    <source>
        <strain evidence="3">HT</strain>
        <tissue evidence="3">Whole worm</tissue>
    </source>
</reference>
<feature type="compositionally biased region" description="Acidic residues" evidence="1">
    <location>
        <begin position="157"/>
        <end position="182"/>
    </location>
</feature>
<evidence type="ECO:0000313" key="4">
    <source>
        <dbReference type="Proteomes" id="UP000728185"/>
    </source>
</evidence>
<keyword evidence="4" id="KW-1185">Reference proteome</keyword>
<keyword evidence="2" id="KW-0732">Signal</keyword>
<evidence type="ECO:0000256" key="2">
    <source>
        <dbReference type="SAM" id="SignalP"/>
    </source>
</evidence>
<gene>
    <name evidence="3" type="ORF">FBUS_08848</name>
</gene>
<proteinExistence type="predicted"/>
<dbReference type="Proteomes" id="UP000728185">
    <property type="component" value="Unassembled WGS sequence"/>
</dbReference>
<dbReference type="AlphaFoldDB" id="A0A8E0VI71"/>
<accession>A0A8E0VI71</accession>
<protein>
    <submittedName>
        <fullName evidence="3">Uncharacterized protein</fullName>
    </submittedName>
</protein>
<dbReference type="OrthoDB" id="3967at2759"/>
<feature type="signal peptide" evidence="2">
    <location>
        <begin position="1"/>
        <end position="21"/>
    </location>
</feature>